<dbReference type="AlphaFoldDB" id="A0AAJ0LW73"/>
<evidence type="ECO:0000313" key="3">
    <source>
        <dbReference type="Proteomes" id="UP001271007"/>
    </source>
</evidence>
<proteinExistence type="predicted"/>
<keyword evidence="3" id="KW-1185">Reference proteome</keyword>
<accession>A0AAJ0LW73</accession>
<comment type="caution">
    <text evidence="2">The sequence shown here is derived from an EMBL/GenBank/DDBJ whole genome shotgun (WGS) entry which is preliminary data.</text>
</comment>
<feature type="region of interest" description="Disordered" evidence="1">
    <location>
        <begin position="271"/>
        <end position="290"/>
    </location>
</feature>
<gene>
    <name evidence="2" type="ORF">LTR09_000890</name>
</gene>
<evidence type="ECO:0000256" key="1">
    <source>
        <dbReference type="SAM" id="MobiDB-lite"/>
    </source>
</evidence>
<sequence length="290" mass="32714">MDPPPPFYSLHSKYIQHRYPETPIIGPDAPLRYELGPGRSPSPQELSQKEVTPSSSSGVQRKPVGSASGRSKVSNEAKPPKAPSLVHVKPATWSGERFLEELIGPAAMPPQPAEPEIKDSDIVRYEVTEQGFNRWNQARLRGVDMDLAGWAAGFEQYMQLIRPSGSEASADPRKPLEDPDWLRFWNCFNSLDLDYLYTGEQAELLKSRLEPMYQYVCDCDHPGLKEDAAEIGKAVRNLRACIFVGDEIRKRDPRFLERREQVLEHGRRVFDRETSLMPKPPAASSAGRRS</sequence>
<dbReference type="EMBL" id="JAWDJX010000002">
    <property type="protein sequence ID" value="KAK3057815.1"/>
    <property type="molecule type" value="Genomic_DNA"/>
</dbReference>
<evidence type="ECO:0000313" key="2">
    <source>
        <dbReference type="EMBL" id="KAK3057815.1"/>
    </source>
</evidence>
<feature type="region of interest" description="Disordered" evidence="1">
    <location>
        <begin position="19"/>
        <end position="89"/>
    </location>
</feature>
<protein>
    <submittedName>
        <fullName evidence="2">Uncharacterized protein</fullName>
    </submittedName>
</protein>
<feature type="compositionally biased region" description="Polar residues" evidence="1">
    <location>
        <begin position="41"/>
        <end position="59"/>
    </location>
</feature>
<reference evidence="2" key="1">
    <citation type="submission" date="2023-04" db="EMBL/GenBank/DDBJ databases">
        <title>Black Yeasts Isolated from many extreme environments.</title>
        <authorList>
            <person name="Coleine C."/>
            <person name="Stajich J.E."/>
            <person name="Selbmann L."/>
        </authorList>
    </citation>
    <scope>NUCLEOTIDE SEQUENCE</scope>
    <source>
        <strain evidence="2">CCFEE 5312</strain>
    </source>
</reference>
<dbReference type="Proteomes" id="UP001271007">
    <property type="component" value="Unassembled WGS sequence"/>
</dbReference>
<name>A0AAJ0LW73_9PEZI</name>
<organism evidence="2 3">
    <name type="scientific">Extremus antarcticus</name>
    <dbReference type="NCBI Taxonomy" id="702011"/>
    <lineage>
        <taxon>Eukaryota</taxon>
        <taxon>Fungi</taxon>
        <taxon>Dikarya</taxon>
        <taxon>Ascomycota</taxon>
        <taxon>Pezizomycotina</taxon>
        <taxon>Dothideomycetes</taxon>
        <taxon>Dothideomycetidae</taxon>
        <taxon>Mycosphaerellales</taxon>
        <taxon>Extremaceae</taxon>
        <taxon>Extremus</taxon>
    </lineage>
</organism>